<evidence type="ECO:0000313" key="2">
    <source>
        <dbReference type="EMBL" id="CDR36867.1"/>
    </source>
</evidence>
<dbReference type="AlphaFoldDB" id="A0A061AIB4"/>
<protein>
    <submittedName>
        <fullName evidence="2">RHTO0S02e07888g1_1</fullName>
    </submittedName>
</protein>
<feature type="region of interest" description="Disordered" evidence="1">
    <location>
        <begin position="163"/>
        <end position="187"/>
    </location>
</feature>
<sequence>MLTQGDVVRLFTKPEPPPQQIAFSILHAYTWSKARRGNLPSEILGKLLSIVRKLHQKGGHALSPNSPILAAFEAIKTQLMAVNRKWLQMGAQAFGPLGAIGATGGHPDAKWAWTKATDGLVKDFPDGDGSGAMGWVPGELDAGRIVGPEFTDSADPFASLYRNGQIPPTDVDLNAPPGYDGPPQPDDEVVQALNDRIRDDAAGVHTPNRDSVDEDALRHRVGGSTSPSPPRDHIDEGAAHLARLRRLKEEKEAQEAAREQSAVKT</sequence>
<dbReference type="OrthoDB" id="2522772at2759"/>
<accession>A0A061AIB4</accession>
<name>A0A061AIB4_RHOTO</name>
<feature type="region of interest" description="Disordered" evidence="1">
    <location>
        <begin position="201"/>
        <end position="236"/>
    </location>
</feature>
<organism evidence="2">
    <name type="scientific">Rhodotorula toruloides</name>
    <name type="common">Yeast</name>
    <name type="synonym">Rhodosporidium toruloides</name>
    <dbReference type="NCBI Taxonomy" id="5286"/>
    <lineage>
        <taxon>Eukaryota</taxon>
        <taxon>Fungi</taxon>
        <taxon>Dikarya</taxon>
        <taxon>Basidiomycota</taxon>
        <taxon>Pucciniomycotina</taxon>
        <taxon>Microbotryomycetes</taxon>
        <taxon>Sporidiobolales</taxon>
        <taxon>Sporidiobolaceae</taxon>
        <taxon>Rhodotorula</taxon>
    </lineage>
</organism>
<dbReference type="EMBL" id="LK052937">
    <property type="protein sequence ID" value="CDR36867.1"/>
    <property type="molecule type" value="Genomic_DNA"/>
</dbReference>
<proteinExistence type="predicted"/>
<reference evidence="2" key="1">
    <citation type="journal article" date="2014" name="Genome Announc.">
        <title>Draft genome sequence of Rhodosporidium toruloides CECT1137, an oleaginous yeast of biotechnological interest.</title>
        <authorList>
            <person name="Morin N."/>
            <person name="Calcas X."/>
            <person name="Devillers H."/>
            <person name="Durrens P."/>
            <person name="Sherman D.J."/>
            <person name="Nicaud J.-M."/>
            <person name="Neuveglise C."/>
        </authorList>
    </citation>
    <scope>NUCLEOTIDE SEQUENCE</scope>
    <source>
        <strain evidence="2">CECT1137</strain>
    </source>
</reference>
<gene>
    <name evidence="2" type="ORF">RHTO0S_02e07888g</name>
</gene>
<evidence type="ECO:0000256" key="1">
    <source>
        <dbReference type="SAM" id="MobiDB-lite"/>
    </source>
</evidence>
<feature type="compositionally biased region" description="Basic and acidic residues" evidence="1">
    <location>
        <begin position="201"/>
        <end position="218"/>
    </location>
</feature>